<dbReference type="SMART" id="SM00184">
    <property type="entry name" value="RING"/>
    <property type="match status" value="1"/>
</dbReference>
<dbReference type="PRINTS" id="PR01407">
    <property type="entry name" value="BUTYPHLNCDUF"/>
</dbReference>
<dbReference type="GO" id="GO:0008270">
    <property type="term" value="F:zinc ion binding"/>
    <property type="evidence" value="ECO:0007669"/>
    <property type="project" value="UniProtKB-KW"/>
</dbReference>
<dbReference type="InterPro" id="IPR043136">
    <property type="entry name" value="B30.2/SPRY_sf"/>
</dbReference>
<dbReference type="EMBL" id="AFYH01235197">
    <property type="status" value="NOT_ANNOTATED_CDS"/>
    <property type="molecule type" value="Genomic_DNA"/>
</dbReference>
<keyword evidence="3" id="KW-0862">Zinc</keyword>
<evidence type="ECO:0000256" key="4">
    <source>
        <dbReference type="PROSITE-ProRule" id="PRU00024"/>
    </source>
</evidence>
<dbReference type="GeneTree" id="ENSGT01030000234669"/>
<evidence type="ECO:0000259" key="6">
    <source>
        <dbReference type="PROSITE" id="PS50089"/>
    </source>
</evidence>
<dbReference type="Gene3D" id="2.60.120.920">
    <property type="match status" value="1"/>
</dbReference>
<dbReference type="InterPro" id="IPR003879">
    <property type="entry name" value="Butyrophylin_SPRY"/>
</dbReference>
<evidence type="ECO:0000313" key="9">
    <source>
        <dbReference type="Ensembl" id="ENSLACP00000002682.1"/>
    </source>
</evidence>
<dbReference type="InterPro" id="IPR013083">
    <property type="entry name" value="Znf_RING/FYVE/PHD"/>
</dbReference>
<proteinExistence type="predicted"/>
<dbReference type="EMBL" id="AFYH01235196">
    <property type="status" value="NOT_ANNOTATED_CDS"/>
    <property type="molecule type" value="Genomic_DNA"/>
</dbReference>
<dbReference type="InterPro" id="IPR013320">
    <property type="entry name" value="ConA-like_dom_sf"/>
</dbReference>
<dbReference type="PROSITE" id="PS50089">
    <property type="entry name" value="ZF_RING_2"/>
    <property type="match status" value="1"/>
</dbReference>
<dbReference type="SUPFAM" id="SSF49899">
    <property type="entry name" value="Concanavalin A-like lectins/glucanases"/>
    <property type="match status" value="1"/>
</dbReference>
<sequence>RNLSIKSAAGRDSAMAVKAEILSSELSCSICLELFKDPVLLACGHHFCTACISQVWDGAAGTLSCPQCPQVFSQRSMNSSEPMANIMEGFQGMELKEDAAYNQSLNIEHKQKLNVFCEEDEKVICVICGMSYNHRTHNLITIASAAGSFQKMLEDSLRTLQNQLREAYQHLDEEVKEIRALQTKAEHLRNHIGSEFYKLRQFLDEEEKSLKAKLEGAEKKNLLRLEESRIATAQEVSKLQHTIREIEKRLQSNNVEMLMTVSSFLNVCQLQSVDKDEANHFSRLGLLPVSSIQRLRLEVSSDEKVWLDEWTHLLPIVLEQALSGIARQLLLFFFFRLSVVAVQFLESVTIDLKTAHKQLIVSKDRSSMRYTIEQQYLPDNPERFTNYTAALGAEGFTSGRHYWEVEVGDELGWVLGVARGSVHRKDQISYSPACGLWVFGRYLFGFTVCASSGPISLPLTATPRKIRVYLDYEGGQVSFYNAGDSSLIYTYTDTFTERLYPYF</sequence>
<dbReference type="CDD" id="cd16594">
    <property type="entry name" value="RING-HC_TRIM7-like_C-IV"/>
    <property type="match status" value="1"/>
</dbReference>
<dbReference type="InterPro" id="IPR050143">
    <property type="entry name" value="TRIM/RBCC"/>
</dbReference>
<evidence type="ECO:0000256" key="2">
    <source>
        <dbReference type="ARBA" id="ARBA00022771"/>
    </source>
</evidence>
<dbReference type="Proteomes" id="UP000008672">
    <property type="component" value="Unassembled WGS sequence"/>
</dbReference>
<keyword evidence="10" id="KW-1185">Reference proteome</keyword>
<dbReference type="InParanoid" id="H2ZZ61"/>
<keyword evidence="1" id="KW-0479">Metal-binding</keyword>
<feature type="domain" description="B30.2/SPRY" evidence="8">
    <location>
        <begin position="327"/>
        <end position="503"/>
    </location>
</feature>
<dbReference type="SMART" id="SM00589">
    <property type="entry name" value="PRY"/>
    <property type="match status" value="1"/>
</dbReference>
<dbReference type="InterPro" id="IPR001841">
    <property type="entry name" value="Znf_RING"/>
</dbReference>
<dbReference type="Pfam" id="PF13765">
    <property type="entry name" value="PRY"/>
    <property type="match status" value="1"/>
</dbReference>
<dbReference type="InterPro" id="IPR000315">
    <property type="entry name" value="Znf_B-box"/>
</dbReference>
<accession>H2ZZ61</accession>
<dbReference type="eggNOG" id="KOG2177">
    <property type="taxonomic scope" value="Eukaryota"/>
</dbReference>
<dbReference type="AlphaFoldDB" id="H2ZZ61"/>
<evidence type="ECO:0000259" key="7">
    <source>
        <dbReference type="PROSITE" id="PS50119"/>
    </source>
</evidence>
<dbReference type="CDD" id="cd13733">
    <property type="entry name" value="SPRY_PRY_C-I_1"/>
    <property type="match status" value="1"/>
</dbReference>
<evidence type="ECO:0000259" key="8">
    <source>
        <dbReference type="PROSITE" id="PS50188"/>
    </source>
</evidence>
<dbReference type="Gene3D" id="3.30.40.10">
    <property type="entry name" value="Zinc/RING finger domain, C3HC4 (zinc finger)"/>
    <property type="match status" value="1"/>
</dbReference>
<dbReference type="PROSITE" id="PS50188">
    <property type="entry name" value="B302_SPRY"/>
    <property type="match status" value="1"/>
</dbReference>
<dbReference type="Gene3D" id="3.30.160.60">
    <property type="entry name" value="Classic Zinc Finger"/>
    <property type="match status" value="1"/>
</dbReference>
<reference evidence="9" key="2">
    <citation type="submission" date="2025-08" db="UniProtKB">
        <authorList>
            <consortium name="Ensembl"/>
        </authorList>
    </citation>
    <scope>IDENTIFICATION</scope>
</reference>
<dbReference type="Pfam" id="PF00622">
    <property type="entry name" value="SPRY"/>
    <property type="match status" value="1"/>
</dbReference>
<dbReference type="SUPFAM" id="SSF57850">
    <property type="entry name" value="RING/U-box"/>
    <property type="match status" value="1"/>
</dbReference>
<reference evidence="10" key="1">
    <citation type="submission" date="2011-08" db="EMBL/GenBank/DDBJ databases">
        <title>The draft genome of Latimeria chalumnae.</title>
        <authorList>
            <person name="Di Palma F."/>
            <person name="Alfoldi J."/>
            <person name="Johnson J."/>
            <person name="Berlin A."/>
            <person name="Gnerre S."/>
            <person name="Jaffe D."/>
            <person name="MacCallum I."/>
            <person name="Young S."/>
            <person name="Walker B.J."/>
            <person name="Lander E."/>
            <person name="Lindblad-Toh K."/>
        </authorList>
    </citation>
    <scope>NUCLEOTIDE SEQUENCE [LARGE SCALE GENOMIC DNA]</scope>
    <source>
        <strain evidence="10">Wild caught</strain>
    </source>
</reference>
<dbReference type="InterPro" id="IPR017907">
    <property type="entry name" value="Znf_RING_CS"/>
</dbReference>
<reference evidence="9" key="3">
    <citation type="submission" date="2025-09" db="UniProtKB">
        <authorList>
            <consortium name="Ensembl"/>
        </authorList>
    </citation>
    <scope>IDENTIFICATION</scope>
</reference>
<feature type="domain" description="B box-type" evidence="7">
    <location>
        <begin position="108"/>
        <end position="142"/>
    </location>
</feature>
<dbReference type="SUPFAM" id="SSF57845">
    <property type="entry name" value="B-box zinc-binding domain"/>
    <property type="match status" value="1"/>
</dbReference>
<dbReference type="Pfam" id="PF15227">
    <property type="entry name" value="zf-C3HC4_4"/>
    <property type="match status" value="1"/>
</dbReference>
<name>H2ZZ61_LATCH</name>
<evidence type="ECO:0000256" key="1">
    <source>
        <dbReference type="ARBA" id="ARBA00022723"/>
    </source>
</evidence>
<dbReference type="FunFam" id="2.60.120.920:FF:000004">
    <property type="entry name" value="Butyrophilin subfamily 1 member A1"/>
    <property type="match status" value="1"/>
</dbReference>
<organism evidence="9 10">
    <name type="scientific">Latimeria chalumnae</name>
    <name type="common">Coelacanth</name>
    <dbReference type="NCBI Taxonomy" id="7897"/>
    <lineage>
        <taxon>Eukaryota</taxon>
        <taxon>Metazoa</taxon>
        <taxon>Chordata</taxon>
        <taxon>Craniata</taxon>
        <taxon>Vertebrata</taxon>
        <taxon>Euteleostomi</taxon>
        <taxon>Coelacanthiformes</taxon>
        <taxon>Coelacanthidae</taxon>
        <taxon>Latimeria</taxon>
    </lineage>
</organism>
<dbReference type="InterPro" id="IPR001870">
    <property type="entry name" value="B30.2/SPRY"/>
</dbReference>
<feature type="coiled-coil region" evidence="5">
    <location>
        <begin position="150"/>
        <end position="256"/>
    </location>
</feature>
<keyword evidence="2 4" id="KW-0863">Zinc-finger</keyword>
<evidence type="ECO:0000313" key="10">
    <source>
        <dbReference type="Proteomes" id="UP000008672"/>
    </source>
</evidence>
<feature type="domain" description="RING-type" evidence="6">
    <location>
        <begin position="28"/>
        <end position="68"/>
    </location>
</feature>
<evidence type="ECO:0000256" key="3">
    <source>
        <dbReference type="ARBA" id="ARBA00022833"/>
    </source>
</evidence>
<evidence type="ECO:0000256" key="5">
    <source>
        <dbReference type="SAM" id="Coils"/>
    </source>
</evidence>
<dbReference type="Ensembl" id="ENSLACT00000002704.1">
    <property type="protein sequence ID" value="ENSLACP00000002682.1"/>
    <property type="gene ID" value="ENSLACG00000002400.1"/>
</dbReference>
<dbReference type="PANTHER" id="PTHR24103">
    <property type="entry name" value="E3 UBIQUITIN-PROTEIN LIGASE TRIM"/>
    <property type="match status" value="1"/>
</dbReference>
<dbReference type="Pfam" id="PF00643">
    <property type="entry name" value="zf-B_box"/>
    <property type="match status" value="1"/>
</dbReference>
<dbReference type="HOGENOM" id="CLU_013137_0_3_1"/>
<dbReference type="SMART" id="SM00449">
    <property type="entry name" value="SPRY"/>
    <property type="match status" value="1"/>
</dbReference>
<dbReference type="InterPro" id="IPR006574">
    <property type="entry name" value="PRY"/>
</dbReference>
<dbReference type="PROSITE" id="PS50119">
    <property type="entry name" value="ZF_BBOX"/>
    <property type="match status" value="1"/>
</dbReference>
<protein>
    <submittedName>
        <fullName evidence="9">Uncharacterized protein</fullName>
    </submittedName>
</protein>
<keyword evidence="5" id="KW-0175">Coiled coil</keyword>
<dbReference type="PROSITE" id="PS00518">
    <property type="entry name" value="ZF_RING_1"/>
    <property type="match status" value="1"/>
</dbReference>
<dbReference type="InterPro" id="IPR003877">
    <property type="entry name" value="SPRY_dom"/>
</dbReference>